<dbReference type="Pfam" id="PF12247">
    <property type="entry name" value="MKT1_N"/>
    <property type="match status" value="1"/>
</dbReference>
<dbReference type="Proteomes" id="UP000604046">
    <property type="component" value="Unassembled WGS sequence"/>
</dbReference>
<accession>A0A812JBL4</accession>
<dbReference type="Pfam" id="PF12246">
    <property type="entry name" value="MKT1_C"/>
    <property type="match status" value="1"/>
</dbReference>
<dbReference type="OrthoDB" id="17262at2759"/>
<comment type="caution">
    <text evidence="3">The sequence shown here is derived from an EMBL/GenBank/DDBJ whole genome shotgun (WGS) entry which is preliminary data.</text>
</comment>
<evidence type="ECO:0000313" key="3">
    <source>
        <dbReference type="EMBL" id="CAE7198726.1"/>
    </source>
</evidence>
<organism evidence="3 4">
    <name type="scientific">Symbiodinium natans</name>
    <dbReference type="NCBI Taxonomy" id="878477"/>
    <lineage>
        <taxon>Eukaryota</taxon>
        <taxon>Sar</taxon>
        <taxon>Alveolata</taxon>
        <taxon>Dinophyceae</taxon>
        <taxon>Suessiales</taxon>
        <taxon>Symbiodiniaceae</taxon>
        <taxon>Symbiodinium</taxon>
    </lineage>
</organism>
<reference evidence="3" key="1">
    <citation type="submission" date="2021-02" db="EMBL/GenBank/DDBJ databases">
        <authorList>
            <person name="Dougan E. K."/>
            <person name="Rhodes N."/>
            <person name="Thang M."/>
            <person name="Chan C."/>
        </authorList>
    </citation>
    <scope>NUCLEOTIDE SEQUENCE</scope>
</reference>
<gene>
    <name evidence="3" type="primary">mkt1</name>
    <name evidence="3" type="ORF">SNAT2548_LOCUS5759</name>
</gene>
<dbReference type="EMBL" id="CAJNDS010000372">
    <property type="protein sequence ID" value="CAE7198726.1"/>
    <property type="molecule type" value="Genomic_DNA"/>
</dbReference>
<keyword evidence="4" id="KW-1185">Reference proteome</keyword>
<protein>
    <submittedName>
        <fullName evidence="3">Mkt1 protein</fullName>
    </submittedName>
</protein>
<proteinExistence type="predicted"/>
<dbReference type="InterPro" id="IPR022039">
    <property type="entry name" value="MKT1_C"/>
</dbReference>
<feature type="domain" description="Post-transcriptional regulator MKT1 C-terminal" evidence="1">
    <location>
        <begin position="427"/>
        <end position="555"/>
    </location>
</feature>
<name>A0A812JBL4_9DINO</name>
<evidence type="ECO:0000259" key="2">
    <source>
        <dbReference type="Pfam" id="PF12247"/>
    </source>
</evidence>
<evidence type="ECO:0000259" key="1">
    <source>
        <dbReference type="Pfam" id="PF12246"/>
    </source>
</evidence>
<dbReference type="InterPro" id="IPR022040">
    <property type="entry name" value="MKT1_N"/>
</dbReference>
<dbReference type="InterPro" id="IPR037314">
    <property type="entry name" value="MKT1_H3TH"/>
</dbReference>
<dbReference type="AlphaFoldDB" id="A0A812JBL4"/>
<dbReference type="CDD" id="cd09902">
    <property type="entry name" value="H3TH_MKT1"/>
    <property type="match status" value="1"/>
</dbReference>
<feature type="domain" description="Post-transcriptional regulator MKT1 N-terminal" evidence="2">
    <location>
        <begin position="245"/>
        <end position="332"/>
    </location>
</feature>
<sequence length="575" mass="64078">MAARGKLWARLLSSKPCWSANVLEAPRGQECDFLALPANIVQHWVESFAALRAADKRARVEANLDRDGRAYDQARARTRKLLIAASVGQGSAAMLGSSDLRPGGAPAFAGHVSGHGWLSESSSLSSEIVNIDFHTSGFDWIDLDCILAKWNMTRDQFVDACMLAGTEYCLTFPYLQVSRFNFDMAITVAKQAPLVSWMQTFPTEEVKADHLEGYCVCKLLIQHSPVYHMHENVVRPSGSGNVQVPSDYSMVLGDPLPRSLYFLIFSGILSAKLPQALAKGEWLDKSQPLVDTVEYRQLLSDLTDYRQRALGLIARHLPPHFQNKRIICKAFWENLQNRRSSDPGWARRYLKPEQLSNDSIRWHINSRNIAREMHRQGTKKAALRLRGGAQECGNGGPLIKDLTRQIPEHEKGDDTKAVSAIVHFMLLEHLGLIADDGGMTVLGDVLKDSPSNLQEPCLVALELMKFGLLSGDPFEAAERPFPEQVGYPRQCVDSATKSILLLSRAMSLVPMKLRSGMWNADVDFDLAAFHSLVRLVKRALRHLAEASLVSVLLKNLHRVNLLPDGGLTHHWLRSP</sequence>
<evidence type="ECO:0000313" key="4">
    <source>
        <dbReference type="Proteomes" id="UP000604046"/>
    </source>
</evidence>